<dbReference type="AlphaFoldDB" id="A0A3N2RTV3"/>
<organism evidence="1 2">
    <name type="scientific">Kluyvera ascorbata</name>
    <dbReference type="NCBI Taxonomy" id="51288"/>
    <lineage>
        <taxon>Bacteria</taxon>
        <taxon>Pseudomonadati</taxon>
        <taxon>Pseudomonadota</taxon>
        <taxon>Gammaproteobacteria</taxon>
        <taxon>Enterobacterales</taxon>
        <taxon>Enterobacteriaceae</taxon>
        <taxon>Kluyvera</taxon>
    </lineage>
</organism>
<evidence type="ECO:0000313" key="1">
    <source>
        <dbReference type="EMBL" id="ROU10795.1"/>
    </source>
</evidence>
<dbReference type="EMBL" id="RHFN01000028">
    <property type="protein sequence ID" value="ROU10795.1"/>
    <property type="molecule type" value="Genomic_DNA"/>
</dbReference>
<dbReference type="RefSeq" id="WP_123652420.1">
    <property type="nucleotide sequence ID" value="NZ_RHFN01000028.1"/>
</dbReference>
<evidence type="ECO:0000313" key="2">
    <source>
        <dbReference type="Proteomes" id="UP000268051"/>
    </source>
</evidence>
<protein>
    <submittedName>
        <fullName evidence="1">Uncharacterized protein</fullName>
    </submittedName>
</protein>
<reference evidence="1 2" key="1">
    <citation type="submission" date="2018-10" db="EMBL/GenBank/DDBJ databases">
        <title>Horizontal transference of carbapenem resistance between Klebsiella pneumoniae and Kluyvera ascorbata during abdominal infection: a case report.</title>
        <authorList>
            <person name="Raro O.H.F."/>
            <person name="Lima-Morales D."/>
            <person name="Barth A.L."/>
            <person name="Paim T.G.S."/>
            <person name="Mott M.P."/>
            <person name="Riche C.V.W."/>
            <person name="Teixeira U.F."/>
            <person name="Waechter F."/>
            <person name="Dias C.A.G."/>
        </authorList>
    </citation>
    <scope>NUCLEOTIDE SEQUENCE [LARGE SCALE GENOMIC DNA]</scope>
    <source>
        <strain evidence="1 2">OT2</strain>
    </source>
</reference>
<comment type="caution">
    <text evidence="1">The sequence shown here is derived from an EMBL/GenBank/DDBJ whole genome shotgun (WGS) entry which is preliminary data.</text>
</comment>
<sequence>MTHKLDGLDRWLNVDTWFTGHPADDQRFFKAVYAVLLANKGVYIDAEEVGNYIEARYKGKLADEFLFVESQRAVIRFETIRSFCIVNKIA</sequence>
<proteinExistence type="predicted"/>
<name>A0A3N2RTV3_9ENTR</name>
<dbReference type="Proteomes" id="UP000268051">
    <property type="component" value="Unassembled WGS sequence"/>
</dbReference>
<dbReference type="OrthoDB" id="6928429at2"/>
<gene>
    <name evidence="1" type="ORF">EB837_20630</name>
</gene>
<accession>A0A3N2RTV3</accession>